<dbReference type="Gene3D" id="3.30.70.270">
    <property type="match status" value="1"/>
</dbReference>
<dbReference type="PROSITE" id="PS50887">
    <property type="entry name" value="GGDEF"/>
    <property type="match status" value="1"/>
</dbReference>
<dbReference type="SUPFAM" id="SSF55781">
    <property type="entry name" value="GAF domain-like"/>
    <property type="match status" value="1"/>
</dbReference>
<dbReference type="SMART" id="SM00065">
    <property type="entry name" value="GAF"/>
    <property type="match status" value="1"/>
</dbReference>
<dbReference type="InterPro" id="IPR043128">
    <property type="entry name" value="Rev_trsase/Diguanyl_cyclase"/>
</dbReference>
<dbReference type="Pfam" id="PF01590">
    <property type="entry name" value="GAF"/>
    <property type="match status" value="1"/>
</dbReference>
<reference evidence="2 3" key="1">
    <citation type="submission" date="2019-01" db="EMBL/GenBank/DDBJ databases">
        <authorList>
            <person name="Chen W.-M."/>
        </authorList>
    </citation>
    <scope>NUCLEOTIDE SEQUENCE [LARGE SCALE GENOMIC DNA]</scope>
    <source>
        <strain evidence="2 3">KYPC3</strain>
    </source>
</reference>
<dbReference type="SUPFAM" id="SSF55073">
    <property type="entry name" value="Nucleotide cyclase"/>
    <property type="match status" value="1"/>
</dbReference>
<dbReference type="InterPro" id="IPR000160">
    <property type="entry name" value="GGDEF_dom"/>
</dbReference>
<dbReference type="SMART" id="SM00267">
    <property type="entry name" value="GGDEF"/>
    <property type="match status" value="1"/>
</dbReference>
<dbReference type="EMBL" id="SACS01000016">
    <property type="protein sequence ID" value="RVU35347.1"/>
    <property type="molecule type" value="Genomic_DNA"/>
</dbReference>
<dbReference type="CDD" id="cd01949">
    <property type="entry name" value="GGDEF"/>
    <property type="match status" value="1"/>
</dbReference>
<dbReference type="PANTHER" id="PTHR43102">
    <property type="entry name" value="SLR1143 PROTEIN"/>
    <property type="match status" value="1"/>
</dbReference>
<keyword evidence="3" id="KW-1185">Reference proteome</keyword>
<name>A0A437QLF6_9GAMM</name>
<protein>
    <submittedName>
        <fullName evidence="2">Sensor domain-containing diguanylate cyclase</fullName>
    </submittedName>
</protein>
<accession>A0A437QLF6</accession>
<evidence type="ECO:0000313" key="2">
    <source>
        <dbReference type="EMBL" id="RVU35347.1"/>
    </source>
</evidence>
<dbReference type="RefSeq" id="WP_127700021.1">
    <property type="nucleotide sequence ID" value="NZ_SACS01000016.1"/>
</dbReference>
<organism evidence="2 3">
    <name type="scientific">Rheinheimera riviphila</name>
    <dbReference type="NCBI Taxonomy" id="1834037"/>
    <lineage>
        <taxon>Bacteria</taxon>
        <taxon>Pseudomonadati</taxon>
        <taxon>Pseudomonadota</taxon>
        <taxon>Gammaproteobacteria</taxon>
        <taxon>Chromatiales</taxon>
        <taxon>Chromatiaceae</taxon>
        <taxon>Rheinheimera</taxon>
    </lineage>
</organism>
<dbReference type="InterPro" id="IPR029787">
    <property type="entry name" value="Nucleotide_cyclase"/>
</dbReference>
<gene>
    <name evidence="2" type="ORF">EOE67_14310</name>
</gene>
<dbReference type="InterPro" id="IPR029016">
    <property type="entry name" value="GAF-like_dom_sf"/>
</dbReference>
<dbReference type="PANTHER" id="PTHR43102:SF2">
    <property type="entry name" value="GAF DOMAIN-CONTAINING PROTEIN"/>
    <property type="match status" value="1"/>
</dbReference>
<dbReference type="Proteomes" id="UP000283077">
    <property type="component" value="Unassembled WGS sequence"/>
</dbReference>
<feature type="domain" description="GGDEF" evidence="1">
    <location>
        <begin position="194"/>
        <end position="321"/>
    </location>
</feature>
<comment type="caution">
    <text evidence="2">The sequence shown here is derived from an EMBL/GenBank/DDBJ whole genome shotgun (WGS) entry which is preliminary data.</text>
</comment>
<dbReference type="OrthoDB" id="9812260at2"/>
<proteinExistence type="predicted"/>
<dbReference type="NCBIfam" id="TIGR00254">
    <property type="entry name" value="GGDEF"/>
    <property type="match status" value="1"/>
</dbReference>
<dbReference type="AlphaFoldDB" id="A0A437QLF6"/>
<evidence type="ECO:0000313" key="3">
    <source>
        <dbReference type="Proteomes" id="UP000283077"/>
    </source>
</evidence>
<dbReference type="Pfam" id="PF00990">
    <property type="entry name" value="GGDEF"/>
    <property type="match status" value="1"/>
</dbReference>
<sequence>MYNATIPDNEPMRLATLHASQLLNLRGGEQYHRLTRLGRRLLQMPVCLLNLVDAEYVRVLAGQGVDLTEFSRASSFCGHTILGEDALVIQDTRHHPYFFDNPLVVGPEGVRSYIGMPIRAFNGCKIATLCLMDKVPREVAADDLAALRDLALLTEQELAAGQLAIIDDLTGLVNRRGFETMARLLLNSSERQSLPAVLLYFDLDDFSTLNRHYGEAEGDRMLMRFSRLLRQTFRGSDVLGRLGDNSFAVLVANSSAQQAELVVDRMRQSALSLQQQEGWPGPLQFSVAAVHYSPAQSPTLEHLLSRADHLLYKRQQGQRLC</sequence>
<evidence type="ECO:0000259" key="1">
    <source>
        <dbReference type="PROSITE" id="PS50887"/>
    </source>
</evidence>
<dbReference type="InterPro" id="IPR003018">
    <property type="entry name" value="GAF"/>
</dbReference>
<dbReference type="Gene3D" id="3.30.450.40">
    <property type="match status" value="1"/>
</dbReference>